<dbReference type="Proteomes" id="UP000007797">
    <property type="component" value="Unassembled WGS sequence"/>
</dbReference>
<evidence type="ECO:0000256" key="4">
    <source>
        <dbReference type="ARBA" id="ARBA00022692"/>
    </source>
</evidence>
<sequence>MTMGTNNNNNNNQSIDTPNNNNINNVNLKTNQQQQPKQTDYESQIKQFITGGLAGMMAAAVTHPIDSLKVRMQLQGELSSNPMTASSQQLLNQTPKGSFSMLKHIHETEDKYALLTIPNLSYTYSLSASLLRQATYTTTRFGLYDVFKNLLLSSEKNKSIPFHKKVMVGMLAGAGGAIVGTPADVIMVRMQADGKLPPDQRRNYKSAFNGISRITKEEGFFSLWRGCSPNILRSMFMTAGQISSYDQAKQMMLESGYFVDNIQTHLIASTIAAFVASLVTSPLDVVKTRIMNTKTTTSGSSSVDAPRYKGSN</sequence>
<dbReference type="STRING" id="1054147.F4PYE1"/>
<dbReference type="InterPro" id="IPR018108">
    <property type="entry name" value="MCP_transmembrane"/>
</dbReference>
<gene>
    <name evidence="11" type="primary">ucpC</name>
    <name evidence="11" type="ORF">DFA_02195</name>
</gene>
<dbReference type="AlphaFoldDB" id="F4PYE1"/>
<evidence type="ECO:0000256" key="8">
    <source>
        <dbReference type="PROSITE-ProRule" id="PRU00282"/>
    </source>
</evidence>
<dbReference type="InterPro" id="IPR002067">
    <property type="entry name" value="MCP"/>
</dbReference>
<evidence type="ECO:0000256" key="7">
    <source>
        <dbReference type="ARBA" id="ARBA00023136"/>
    </source>
</evidence>
<keyword evidence="3 9" id="KW-0813">Transport</keyword>
<dbReference type="GO" id="GO:0055085">
    <property type="term" value="P:transmembrane transport"/>
    <property type="evidence" value="ECO:0007669"/>
    <property type="project" value="InterPro"/>
</dbReference>
<evidence type="ECO:0000313" key="11">
    <source>
        <dbReference type="EMBL" id="EGG19408.1"/>
    </source>
</evidence>
<feature type="repeat" description="Solcar" evidence="8">
    <location>
        <begin position="160"/>
        <end position="251"/>
    </location>
</feature>
<evidence type="ECO:0000256" key="3">
    <source>
        <dbReference type="ARBA" id="ARBA00022448"/>
    </source>
</evidence>
<protein>
    <submittedName>
        <fullName evidence="11">Mitochondrial substrate carrier family protein</fullName>
    </submittedName>
</protein>
<evidence type="ECO:0000256" key="2">
    <source>
        <dbReference type="ARBA" id="ARBA00006375"/>
    </source>
</evidence>
<dbReference type="PROSITE" id="PS50920">
    <property type="entry name" value="SOLCAR"/>
    <property type="match status" value="3"/>
</dbReference>
<proteinExistence type="inferred from homology"/>
<dbReference type="OMA" id="SMPFDIT"/>
<name>F4PYE1_CACFS</name>
<evidence type="ECO:0000256" key="5">
    <source>
        <dbReference type="ARBA" id="ARBA00022737"/>
    </source>
</evidence>
<dbReference type="PANTHER" id="PTHR45618">
    <property type="entry name" value="MITOCHONDRIAL DICARBOXYLATE CARRIER-RELATED"/>
    <property type="match status" value="1"/>
</dbReference>
<keyword evidence="6" id="KW-1133">Transmembrane helix</keyword>
<comment type="similarity">
    <text evidence="2 9">Belongs to the mitochondrial carrier (TC 2.A.29) family.</text>
</comment>
<evidence type="ECO:0000256" key="1">
    <source>
        <dbReference type="ARBA" id="ARBA00004141"/>
    </source>
</evidence>
<keyword evidence="5" id="KW-0677">Repeat</keyword>
<dbReference type="PRINTS" id="PR00926">
    <property type="entry name" value="MITOCARRIER"/>
</dbReference>
<dbReference type="InterPro" id="IPR023395">
    <property type="entry name" value="MCP_dom_sf"/>
</dbReference>
<dbReference type="GO" id="GO:0016020">
    <property type="term" value="C:membrane"/>
    <property type="evidence" value="ECO:0007669"/>
    <property type="project" value="UniProtKB-SubCell"/>
</dbReference>
<evidence type="ECO:0000256" key="9">
    <source>
        <dbReference type="RuleBase" id="RU000488"/>
    </source>
</evidence>
<keyword evidence="12" id="KW-1185">Reference proteome</keyword>
<evidence type="ECO:0000313" key="12">
    <source>
        <dbReference type="Proteomes" id="UP000007797"/>
    </source>
</evidence>
<dbReference type="InterPro" id="IPR050391">
    <property type="entry name" value="Mito_Metabolite_Transporter"/>
</dbReference>
<organism evidence="11 12">
    <name type="scientific">Cavenderia fasciculata</name>
    <name type="common">Slime mold</name>
    <name type="synonym">Dictyostelium fasciculatum</name>
    <dbReference type="NCBI Taxonomy" id="261658"/>
    <lineage>
        <taxon>Eukaryota</taxon>
        <taxon>Amoebozoa</taxon>
        <taxon>Evosea</taxon>
        <taxon>Eumycetozoa</taxon>
        <taxon>Dictyostelia</taxon>
        <taxon>Acytosteliales</taxon>
        <taxon>Cavenderiaceae</taxon>
        <taxon>Cavenderia</taxon>
    </lineage>
</organism>
<keyword evidence="4 8" id="KW-0812">Transmembrane</keyword>
<dbReference type="OrthoDB" id="448427at2759"/>
<feature type="repeat" description="Solcar" evidence="8">
    <location>
        <begin position="46"/>
        <end position="150"/>
    </location>
</feature>
<dbReference type="RefSeq" id="XP_004357679.1">
    <property type="nucleotide sequence ID" value="XM_004357622.1"/>
</dbReference>
<feature type="repeat" description="Solcar" evidence="8">
    <location>
        <begin position="260"/>
        <end position="312"/>
    </location>
</feature>
<accession>F4PYE1</accession>
<dbReference type="EMBL" id="GL883015">
    <property type="protein sequence ID" value="EGG19408.1"/>
    <property type="molecule type" value="Genomic_DNA"/>
</dbReference>
<dbReference type="Gene3D" id="1.50.40.10">
    <property type="entry name" value="Mitochondrial carrier domain"/>
    <property type="match status" value="1"/>
</dbReference>
<evidence type="ECO:0000256" key="6">
    <source>
        <dbReference type="ARBA" id="ARBA00022989"/>
    </source>
</evidence>
<dbReference type="Pfam" id="PF00153">
    <property type="entry name" value="Mito_carr"/>
    <property type="match status" value="3"/>
</dbReference>
<reference evidence="12" key="1">
    <citation type="journal article" date="2011" name="Genome Res.">
        <title>Phylogeny-wide analysis of social amoeba genomes highlights ancient origins for complex intercellular communication.</title>
        <authorList>
            <person name="Heidel A.J."/>
            <person name="Lawal H.M."/>
            <person name="Felder M."/>
            <person name="Schilde C."/>
            <person name="Helps N.R."/>
            <person name="Tunggal B."/>
            <person name="Rivero F."/>
            <person name="John U."/>
            <person name="Schleicher M."/>
            <person name="Eichinger L."/>
            <person name="Platzer M."/>
            <person name="Noegel A.A."/>
            <person name="Schaap P."/>
            <person name="Gloeckner G."/>
        </authorList>
    </citation>
    <scope>NUCLEOTIDE SEQUENCE [LARGE SCALE GENOMIC DNA]</scope>
    <source>
        <strain evidence="12">SH3</strain>
    </source>
</reference>
<evidence type="ECO:0000256" key="10">
    <source>
        <dbReference type="SAM" id="MobiDB-lite"/>
    </source>
</evidence>
<dbReference type="SUPFAM" id="SSF103506">
    <property type="entry name" value="Mitochondrial carrier"/>
    <property type="match status" value="1"/>
</dbReference>
<feature type="region of interest" description="Disordered" evidence="10">
    <location>
        <begin position="1"/>
        <end position="26"/>
    </location>
</feature>
<keyword evidence="7 8" id="KW-0472">Membrane</keyword>
<dbReference type="KEGG" id="dfa:DFA_02195"/>
<dbReference type="GeneID" id="14871470"/>
<comment type="subcellular location">
    <subcellularLocation>
        <location evidence="1">Membrane</location>
        <topology evidence="1">Multi-pass membrane protein</topology>
    </subcellularLocation>
</comment>